<keyword evidence="13" id="KW-0675">Receptor</keyword>
<protein>
    <submittedName>
        <fullName evidence="13">TonB-dependent receptor</fullName>
    </submittedName>
</protein>
<dbReference type="Pfam" id="PF07715">
    <property type="entry name" value="Plug"/>
    <property type="match status" value="1"/>
</dbReference>
<feature type="chain" id="PRO_5045203479" evidence="10">
    <location>
        <begin position="20"/>
        <end position="1032"/>
    </location>
</feature>
<dbReference type="EMBL" id="JACWMW010000002">
    <property type="protein sequence ID" value="MBD1385157.1"/>
    <property type="molecule type" value="Genomic_DNA"/>
</dbReference>
<evidence type="ECO:0000256" key="8">
    <source>
        <dbReference type="PROSITE-ProRule" id="PRU01360"/>
    </source>
</evidence>
<comment type="similarity">
    <text evidence="8 9">Belongs to the TonB-dependent receptor family.</text>
</comment>
<evidence type="ECO:0000259" key="11">
    <source>
        <dbReference type="Pfam" id="PF00593"/>
    </source>
</evidence>
<dbReference type="NCBIfam" id="TIGR04056">
    <property type="entry name" value="OMP_RagA_SusC"/>
    <property type="match status" value="1"/>
</dbReference>
<keyword evidence="5 9" id="KW-0798">TonB box</keyword>
<dbReference type="InterPro" id="IPR000531">
    <property type="entry name" value="Beta-barrel_TonB"/>
</dbReference>
<keyword evidence="4 8" id="KW-0812">Transmembrane</keyword>
<keyword evidence="2 8" id="KW-0813">Transport</keyword>
<dbReference type="Pfam" id="PF00593">
    <property type="entry name" value="TonB_dep_Rec_b-barrel"/>
    <property type="match status" value="1"/>
</dbReference>
<evidence type="ECO:0000256" key="7">
    <source>
        <dbReference type="ARBA" id="ARBA00023237"/>
    </source>
</evidence>
<keyword evidence="14" id="KW-1185">Reference proteome</keyword>
<evidence type="ECO:0000256" key="1">
    <source>
        <dbReference type="ARBA" id="ARBA00004571"/>
    </source>
</evidence>
<gene>
    <name evidence="13" type="ORF">IDJ75_07690</name>
</gene>
<dbReference type="InterPro" id="IPR037066">
    <property type="entry name" value="Plug_dom_sf"/>
</dbReference>
<keyword evidence="3 8" id="KW-1134">Transmembrane beta strand</keyword>
<comment type="subcellular location">
    <subcellularLocation>
        <location evidence="1 8">Cell outer membrane</location>
        <topology evidence="1 8">Multi-pass membrane protein</topology>
    </subcellularLocation>
</comment>
<dbReference type="InterPro" id="IPR036942">
    <property type="entry name" value="Beta-barrel_TonB_sf"/>
</dbReference>
<sequence length="1032" mass="112448">MKKILLLFLLLFTVTVAISQTKVVTGKVTDQKDGSALPGVTVAVKGSPTIGIQTDVNGSYRLSVPVDAKSLIFRFIGYKDAELPINGTVINTQLVVNPKQLTEVVVVGYGTQKRQNITGSISSISSKEVEGTPVTSLEQAIQGRSAGVNIQANNGKLGQGIKVSIRGQASISAGTQPLVVLDGIVLNQGNLSGISADSNPLADINFNDIDSYEILKDASASAIYGARASNGVILLTTKKGKAGKSKINFSAQFGSSKPSRHKQFLNSDQYLQILRRAAIGAGKLDFANQDPTDPDYATVEDAIADEQDFVEGRFTRYAAGSTNYNAVNTNWEKLAYQDAPQSQYDLNITGGNDKTTYYIGGQYLDQKGILIANSLKRYSGRMNLTTKVFNNLEMGMNLNFTSSLNKRLSSDNQFSTPMQIVALSPITPVIDPRSGLLSGSLPGAASSYPVYYNPLLDVDNAYYHTTIYRTLGNIYANWQVLKHLSIRSEFGVDQTNQNEDSYYGRLTFRNTTQENGSGENTNSSIIHYTVNNYATYKNTFGDHSLDVTGGMSYEYSHFVGNDVQGQQFPSDAYKQIQSAAVISAGSSTQNEYSFVSYFARANYAYKSKYLLSVSARTDASSRFGANNRYGFFPAASAGWILSQEDFLKNSNILSNLKLKASYGLTGNAEIGNYSPLGLFSGDAGYNGAAGQRYFQIANPNLKWETTAQIDAGVEFGFFNNRFSGEFDYYRKNTRDLLLNVNIPGTLGIATQTQNLGKLYNQGVELTLSADVLVGKFKWTTSINGAYNKNVVTDVKGQILGTNDLNRVIEGQPIGVFYGREYAGVDPNNGDALYYVNTKDANGNLNRGTTNDYNVAQNVVLGNPTPKFTGGFTNTFAFAGFDLSVTLQGAAGNKIFAGGGQYMSASSSNGFDNQTVDQMDYWDHPGQITNVPEPRLFYSNGTNASSRYLSSGSYIRCKTVMFGYNIPKNILSKIKLERARVFMNAYNLFLITKYKGWDPEVNADYQASNINLGVDFYSAPQPRTITFGVNVGL</sequence>
<comment type="caution">
    <text evidence="13">The sequence shown here is derived from an EMBL/GenBank/DDBJ whole genome shotgun (WGS) entry which is preliminary data.</text>
</comment>
<evidence type="ECO:0000256" key="6">
    <source>
        <dbReference type="ARBA" id="ARBA00023136"/>
    </source>
</evidence>
<evidence type="ECO:0000256" key="10">
    <source>
        <dbReference type="SAM" id="SignalP"/>
    </source>
</evidence>
<feature type="signal peptide" evidence="10">
    <location>
        <begin position="1"/>
        <end position="19"/>
    </location>
</feature>
<keyword evidence="7 8" id="KW-0998">Cell outer membrane</keyword>
<dbReference type="NCBIfam" id="TIGR04057">
    <property type="entry name" value="SusC_RagA_signa"/>
    <property type="match status" value="1"/>
</dbReference>
<dbReference type="InterPro" id="IPR023996">
    <property type="entry name" value="TonB-dep_OMP_SusC/RagA"/>
</dbReference>
<evidence type="ECO:0000256" key="9">
    <source>
        <dbReference type="RuleBase" id="RU003357"/>
    </source>
</evidence>
<dbReference type="InterPro" id="IPR008969">
    <property type="entry name" value="CarboxyPept-like_regulatory"/>
</dbReference>
<dbReference type="Pfam" id="PF13715">
    <property type="entry name" value="CarbopepD_reg_2"/>
    <property type="match status" value="1"/>
</dbReference>
<dbReference type="Proteomes" id="UP000618754">
    <property type="component" value="Unassembled WGS sequence"/>
</dbReference>
<name>A0ABR7X5P1_9SPHI</name>
<keyword evidence="13" id="KW-0456">Lyase</keyword>
<accession>A0ABR7X5P1</accession>
<proteinExistence type="inferred from homology"/>
<dbReference type="Gene3D" id="2.40.170.20">
    <property type="entry name" value="TonB-dependent receptor, beta-barrel domain"/>
    <property type="match status" value="1"/>
</dbReference>
<reference evidence="13 14" key="1">
    <citation type="submission" date="2020-09" db="EMBL/GenBank/DDBJ databases">
        <title>Novel species of Mucilaginibacter isolated from a glacier on the Tibetan Plateau.</title>
        <authorList>
            <person name="Liu Q."/>
            <person name="Xin Y.-H."/>
        </authorList>
    </citation>
    <scope>NUCLEOTIDE SEQUENCE [LARGE SCALE GENOMIC DNA]</scope>
    <source>
        <strain evidence="13 14">CGMCC 1.13878</strain>
    </source>
</reference>
<evidence type="ECO:0000256" key="4">
    <source>
        <dbReference type="ARBA" id="ARBA00022692"/>
    </source>
</evidence>
<dbReference type="InterPro" id="IPR039426">
    <property type="entry name" value="TonB-dep_rcpt-like"/>
</dbReference>
<dbReference type="Gene3D" id="2.170.130.10">
    <property type="entry name" value="TonB-dependent receptor, plug domain"/>
    <property type="match status" value="1"/>
</dbReference>
<dbReference type="InterPro" id="IPR012910">
    <property type="entry name" value="Plug_dom"/>
</dbReference>
<keyword evidence="10" id="KW-0732">Signal</keyword>
<evidence type="ECO:0000256" key="3">
    <source>
        <dbReference type="ARBA" id="ARBA00022452"/>
    </source>
</evidence>
<dbReference type="GO" id="GO:0016829">
    <property type="term" value="F:lyase activity"/>
    <property type="evidence" value="ECO:0007669"/>
    <property type="project" value="UniProtKB-KW"/>
</dbReference>
<evidence type="ECO:0000313" key="13">
    <source>
        <dbReference type="EMBL" id="MBD1385157.1"/>
    </source>
</evidence>
<dbReference type="PROSITE" id="PS52016">
    <property type="entry name" value="TONB_DEPENDENT_REC_3"/>
    <property type="match status" value="1"/>
</dbReference>
<dbReference type="RefSeq" id="WP_191175049.1">
    <property type="nucleotide sequence ID" value="NZ_JACWMW010000002.1"/>
</dbReference>
<organism evidence="13 14">
    <name type="scientific">Mucilaginibacter rigui</name>
    <dbReference type="NCBI Taxonomy" id="534635"/>
    <lineage>
        <taxon>Bacteria</taxon>
        <taxon>Pseudomonadati</taxon>
        <taxon>Bacteroidota</taxon>
        <taxon>Sphingobacteriia</taxon>
        <taxon>Sphingobacteriales</taxon>
        <taxon>Sphingobacteriaceae</taxon>
        <taxon>Mucilaginibacter</taxon>
    </lineage>
</organism>
<feature type="domain" description="TonB-dependent receptor plug" evidence="12">
    <location>
        <begin position="114"/>
        <end position="232"/>
    </location>
</feature>
<dbReference type="InterPro" id="IPR023997">
    <property type="entry name" value="TonB-dep_OMP_SusC/RagA_CS"/>
</dbReference>
<evidence type="ECO:0000313" key="14">
    <source>
        <dbReference type="Proteomes" id="UP000618754"/>
    </source>
</evidence>
<evidence type="ECO:0000259" key="12">
    <source>
        <dbReference type="Pfam" id="PF07715"/>
    </source>
</evidence>
<evidence type="ECO:0000256" key="5">
    <source>
        <dbReference type="ARBA" id="ARBA00023077"/>
    </source>
</evidence>
<evidence type="ECO:0000256" key="2">
    <source>
        <dbReference type="ARBA" id="ARBA00022448"/>
    </source>
</evidence>
<keyword evidence="6 8" id="KW-0472">Membrane</keyword>
<dbReference type="SUPFAM" id="SSF56935">
    <property type="entry name" value="Porins"/>
    <property type="match status" value="1"/>
</dbReference>
<feature type="domain" description="TonB-dependent receptor-like beta-barrel" evidence="11">
    <location>
        <begin position="466"/>
        <end position="889"/>
    </location>
</feature>
<dbReference type="Gene3D" id="2.60.40.1120">
    <property type="entry name" value="Carboxypeptidase-like, regulatory domain"/>
    <property type="match status" value="1"/>
</dbReference>
<dbReference type="SUPFAM" id="SSF49464">
    <property type="entry name" value="Carboxypeptidase regulatory domain-like"/>
    <property type="match status" value="1"/>
</dbReference>